<dbReference type="EMBL" id="FNKO01000002">
    <property type="protein sequence ID" value="SDQ74050.1"/>
    <property type="molecule type" value="Genomic_DNA"/>
</dbReference>
<evidence type="ECO:0000313" key="1">
    <source>
        <dbReference type="EMBL" id="SDQ74050.1"/>
    </source>
</evidence>
<name>A0A1H1DCE6_9ACTN</name>
<dbReference type="OrthoDB" id="3397289at2"/>
<dbReference type="RefSeq" id="WP_092523234.1">
    <property type="nucleotide sequence ID" value="NZ_FNKO01000002.1"/>
</dbReference>
<gene>
    <name evidence="1" type="ORF">SAMN04489718_2010</name>
</gene>
<sequence length="181" mass="20138">MISWLRRALARLGGGVPLPEGFDGALDAEERVLASAASARGALVATNRGLWVPGESGARRIGWHLLNRAVWRDGVLVLTEAEEYRRVDGAVLLRDLPRRRFRLDRSGRLPDVVHARVTGSIKSTQYRELSVGGARFVRRRVPGVDGTVLQVRPDRETDEDALAEYAREVARRLEREEHGVG</sequence>
<keyword evidence="2" id="KW-1185">Reference proteome</keyword>
<accession>A0A1H1DCE6</accession>
<reference evidence="2" key="1">
    <citation type="submission" date="2016-10" db="EMBL/GenBank/DDBJ databases">
        <authorList>
            <person name="Varghese N."/>
            <person name="Submissions S."/>
        </authorList>
    </citation>
    <scope>NUCLEOTIDE SEQUENCE [LARGE SCALE GENOMIC DNA]</scope>
    <source>
        <strain evidence="2">DSM 45459</strain>
    </source>
</reference>
<evidence type="ECO:0000313" key="2">
    <source>
        <dbReference type="Proteomes" id="UP000199301"/>
    </source>
</evidence>
<evidence type="ECO:0008006" key="3">
    <source>
        <dbReference type="Google" id="ProtNLM"/>
    </source>
</evidence>
<dbReference type="Proteomes" id="UP000199301">
    <property type="component" value="Unassembled WGS sequence"/>
</dbReference>
<proteinExistence type="predicted"/>
<protein>
    <recommendedName>
        <fullName evidence="3">PH domain-containing protein</fullName>
    </recommendedName>
</protein>
<organism evidence="1 2">
    <name type="scientific">Actinopolyspora saharensis</name>
    <dbReference type="NCBI Taxonomy" id="995062"/>
    <lineage>
        <taxon>Bacteria</taxon>
        <taxon>Bacillati</taxon>
        <taxon>Actinomycetota</taxon>
        <taxon>Actinomycetes</taxon>
        <taxon>Actinopolysporales</taxon>
        <taxon>Actinopolysporaceae</taxon>
        <taxon>Actinopolyspora</taxon>
    </lineage>
</organism>
<dbReference type="STRING" id="995062.SAMN04489718_2010"/>
<dbReference type="AlphaFoldDB" id="A0A1H1DCE6"/>